<feature type="transmembrane region" description="Helical" evidence="1">
    <location>
        <begin position="12"/>
        <end position="32"/>
    </location>
</feature>
<dbReference type="EMBL" id="FQTY01000008">
    <property type="protein sequence ID" value="SHE84464.1"/>
    <property type="molecule type" value="Genomic_DNA"/>
</dbReference>
<dbReference type="InterPro" id="IPR002509">
    <property type="entry name" value="NODB_dom"/>
</dbReference>
<dbReference type="PANTHER" id="PTHR10587">
    <property type="entry name" value="GLYCOSYL TRANSFERASE-RELATED"/>
    <property type="match status" value="1"/>
</dbReference>
<dbReference type="GeneID" id="90994499"/>
<dbReference type="GO" id="GO:0016810">
    <property type="term" value="F:hydrolase activity, acting on carbon-nitrogen (but not peptide) bonds"/>
    <property type="evidence" value="ECO:0007669"/>
    <property type="project" value="InterPro"/>
</dbReference>
<dbReference type="CDD" id="cd10917">
    <property type="entry name" value="CE4_NodB_like_6s_7s"/>
    <property type="match status" value="1"/>
</dbReference>
<name>A0A1M4WTB6_9FIRM</name>
<evidence type="ECO:0000313" key="3">
    <source>
        <dbReference type="EMBL" id="SHE84464.1"/>
    </source>
</evidence>
<accession>A0A1M4WTB6</accession>
<dbReference type="RefSeq" id="WP_072975936.1">
    <property type="nucleotide sequence ID" value="NZ_FQTY01000008.1"/>
</dbReference>
<gene>
    <name evidence="3" type="ORF">SAMN02745784_01978</name>
</gene>
<evidence type="ECO:0000256" key="1">
    <source>
        <dbReference type="SAM" id="Phobius"/>
    </source>
</evidence>
<keyword evidence="1" id="KW-0812">Transmembrane</keyword>
<dbReference type="PANTHER" id="PTHR10587:SF128">
    <property type="entry name" value="POLYSACCHARIDE DEACETYLASE PDAB-RELATED"/>
    <property type="match status" value="1"/>
</dbReference>
<keyword evidence="4" id="KW-1185">Reference proteome</keyword>
<dbReference type="AlphaFoldDB" id="A0A1M4WTB6"/>
<dbReference type="SUPFAM" id="SSF88713">
    <property type="entry name" value="Glycoside hydrolase/deacetylase"/>
    <property type="match status" value="1"/>
</dbReference>
<proteinExistence type="predicted"/>
<dbReference type="Gene3D" id="3.20.20.370">
    <property type="entry name" value="Glycoside hydrolase/deacetylase"/>
    <property type="match status" value="1"/>
</dbReference>
<organism evidence="3 4">
    <name type="scientific">Tissierella praeacuta DSM 18095</name>
    <dbReference type="NCBI Taxonomy" id="1123404"/>
    <lineage>
        <taxon>Bacteria</taxon>
        <taxon>Bacillati</taxon>
        <taxon>Bacillota</taxon>
        <taxon>Tissierellia</taxon>
        <taxon>Tissierellales</taxon>
        <taxon>Tissierellaceae</taxon>
        <taxon>Tissierella</taxon>
    </lineage>
</organism>
<sequence>MRNRYYRNDINITVRLLVILCVSLVFLVYVTVKTTGNIAAVFAPTKELPIYSVEVPEKKIAISFDAAWGNEYTNCILDTLDKYNVKSTFFLVGFWVDKYPEDVKEIAKRGHDVGNHSTTHPNMPQLSQEKILEEINTTGEKIEELTGKKPILFRPPFGDYNDNLIRICRENGYYAIQWDVDSLDWKELGVQPVVDRVTRNVRNGSIVLFHNNAKYISEYLPLVIERLQEDGYEIVPISELIYKEDFIMDNTGRQILTK</sequence>
<protein>
    <submittedName>
        <fullName evidence="3">Polysaccharide deacetylase family sporulation protein PdaB</fullName>
    </submittedName>
</protein>
<dbReference type="InterPro" id="IPR050248">
    <property type="entry name" value="Polysacc_deacetylase_ArnD"/>
</dbReference>
<dbReference type="GO" id="GO:0005975">
    <property type="term" value="P:carbohydrate metabolic process"/>
    <property type="evidence" value="ECO:0007669"/>
    <property type="project" value="InterPro"/>
</dbReference>
<evidence type="ECO:0000313" key="4">
    <source>
        <dbReference type="Proteomes" id="UP000184114"/>
    </source>
</evidence>
<dbReference type="STRING" id="1123404.SAMN02745784_01978"/>
<dbReference type="InterPro" id="IPR011330">
    <property type="entry name" value="Glyco_hydro/deAcase_b/a-brl"/>
</dbReference>
<dbReference type="Proteomes" id="UP000184114">
    <property type="component" value="Unassembled WGS sequence"/>
</dbReference>
<dbReference type="Pfam" id="PF01522">
    <property type="entry name" value="Polysacc_deac_1"/>
    <property type="match status" value="1"/>
</dbReference>
<dbReference type="GO" id="GO:0016020">
    <property type="term" value="C:membrane"/>
    <property type="evidence" value="ECO:0007669"/>
    <property type="project" value="TreeGrafter"/>
</dbReference>
<keyword evidence="1" id="KW-1133">Transmembrane helix</keyword>
<reference evidence="4" key="1">
    <citation type="submission" date="2016-11" db="EMBL/GenBank/DDBJ databases">
        <authorList>
            <person name="Varghese N."/>
            <person name="Submissions S."/>
        </authorList>
    </citation>
    <scope>NUCLEOTIDE SEQUENCE [LARGE SCALE GENOMIC DNA]</scope>
    <source>
        <strain evidence="4">DSM 18095</strain>
    </source>
</reference>
<evidence type="ECO:0000259" key="2">
    <source>
        <dbReference type="PROSITE" id="PS51677"/>
    </source>
</evidence>
<feature type="domain" description="NodB homology" evidence="2">
    <location>
        <begin position="58"/>
        <end position="235"/>
    </location>
</feature>
<keyword evidence="1" id="KW-0472">Membrane</keyword>
<dbReference type="PROSITE" id="PS51677">
    <property type="entry name" value="NODB"/>
    <property type="match status" value="1"/>
</dbReference>